<dbReference type="AlphaFoldDB" id="A0A392VXM0"/>
<organism evidence="1 2">
    <name type="scientific">Trifolium medium</name>
    <dbReference type="NCBI Taxonomy" id="97028"/>
    <lineage>
        <taxon>Eukaryota</taxon>
        <taxon>Viridiplantae</taxon>
        <taxon>Streptophyta</taxon>
        <taxon>Embryophyta</taxon>
        <taxon>Tracheophyta</taxon>
        <taxon>Spermatophyta</taxon>
        <taxon>Magnoliopsida</taxon>
        <taxon>eudicotyledons</taxon>
        <taxon>Gunneridae</taxon>
        <taxon>Pentapetalae</taxon>
        <taxon>rosids</taxon>
        <taxon>fabids</taxon>
        <taxon>Fabales</taxon>
        <taxon>Fabaceae</taxon>
        <taxon>Papilionoideae</taxon>
        <taxon>50 kb inversion clade</taxon>
        <taxon>NPAAA clade</taxon>
        <taxon>Hologalegina</taxon>
        <taxon>IRL clade</taxon>
        <taxon>Trifolieae</taxon>
        <taxon>Trifolium</taxon>
    </lineage>
</organism>
<name>A0A392VXM0_9FABA</name>
<protein>
    <submittedName>
        <fullName evidence="1">Uncharacterized protein</fullName>
    </submittedName>
</protein>
<reference evidence="1 2" key="1">
    <citation type="journal article" date="2018" name="Front. Plant Sci.">
        <title>Red Clover (Trifolium pratense) and Zigzag Clover (T. medium) - A Picture of Genomic Similarities and Differences.</title>
        <authorList>
            <person name="Dluhosova J."/>
            <person name="Istvanek J."/>
            <person name="Nedelnik J."/>
            <person name="Repkova J."/>
        </authorList>
    </citation>
    <scope>NUCLEOTIDE SEQUENCE [LARGE SCALE GENOMIC DNA]</scope>
    <source>
        <strain evidence="2">cv. 10/8</strain>
        <tissue evidence="1">Leaf</tissue>
    </source>
</reference>
<keyword evidence="2" id="KW-1185">Reference proteome</keyword>
<evidence type="ECO:0000313" key="2">
    <source>
        <dbReference type="Proteomes" id="UP000265520"/>
    </source>
</evidence>
<sequence length="65" mass="7001">LRLEWGGNFLCSPHQTLSFLFGVSSLPCAHSCNAGCRAPLNSHPVRGAEELAWTSLTGWDVGQCN</sequence>
<evidence type="ECO:0000313" key="1">
    <source>
        <dbReference type="EMBL" id="MCI91425.1"/>
    </source>
</evidence>
<feature type="non-terminal residue" evidence="1">
    <location>
        <position position="1"/>
    </location>
</feature>
<proteinExistence type="predicted"/>
<dbReference type="Proteomes" id="UP000265520">
    <property type="component" value="Unassembled WGS sequence"/>
</dbReference>
<accession>A0A392VXM0</accession>
<comment type="caution">
    <text evidence="1">The sequence shown here is derived from an EMBL/GenBank/DDBJ whole genome shotgun (WGS) entry which is preliminary data.</text>
</comment>
<dbReference type="EMBL" id="LXQA011271630">
    <property type="protein sequence ID" value="MCI91425.1"/>
    <property type="molecule type" value="Genomic_DNA"/>
</dbReference>